<keyword evidence="2" id="KW-1185">Reference proteome</keyword>
<dbReference type="Proteomes" id="UP000598820">
    <property type="component" value="Unassembled WGS sequence"/>
</dbReference>
<accession>A0A926Y5E9</accession>
<dbReference type="EMBL" id="JACWZY010000031">
    <property type="protein sequence ID" value="MBD2704421.1"/>
    <property type="molecule type" value="Genomic_DNA"/>
</dbReference>
<name>A0A926Y5E9_9BACT</name>
<dbReference type="RefSeq" id="WP_190890981.1">
    <property type="nucleotide sequence ID" value="NZ_JACWZY010000031.1"/>
</dbReference>
<gene>
    <name evidence="1" type="ORF">IC229_27520</name>
</gene>
<organism evidence="1 2">
    <name type="scientific">Spirosoma profusum</name>
    <dbReference type="NCBI Taxonomy" id="2771354"/>
    <lineage>
        <taxon>Bacteria</taxon>
        <taxon>Pseudomonadati</taxon>
        <taxon>Bacteroidota</taxon>
        <taxon>Cytophagia</taxon>
        <taxon>Cytophagales</taxon>
        <taxon>Cytophagaceae</taxon>
        <taxon>Spirosoma</taxon>
    </lineage>
</organism>
<proteinExistence type="predicted"/>
<sequence>MALPTFKAFNLTALRPNGDGLSGAQIRILNATSVDVTNVLFNSMGIDVAPFTDTFGKVNKVFLSTFGLPSGQVYTIQVLARGYEPWSVTTDTTFIGAGAYTANLTRSTVTVGAYSVTNPGAGFMSAMTPLVCMAESPGDYEWEYIRATVGKSNGDISAIESPVHKTDLTTRIDIRNRLNLGVRPLLVDTGLTRDDTDFSDKVEVSFTSLSEEGEAEIPLGFIVSVAQTLPPDGETDLNKYAAPALREWIVPAQPVIAFRGYYRDVSIWLAEDPDESFQLVTTYYNAAGGEVSTTTDDVNQSDYVQRIRVNTDPAATVEYAVLQIFDGEQAATKPLTIEYRG</sequence>
<evidence type="ECO:0000313" key="2">
    <source>
        <dbReference type="Proteomes" id="UP000598820"/>
    </source>
</evidence>
<dbReference type="AlphaFoldDB" id="A0A926Y5E9"/>
<evidence type="ECO:0000313" key="1">
    <source>
        <dbReference type="EMBL" id="MBD2704421.1"/>
    </source>
</evidence>
<protein>
    <submittedName>
        <fullName evidence="1">Uncharacterized protein</fullName>
    </submittedName>
</protein>
<comment type="caution">
    <text evidence="1">The sequence shown here is derived from an EMBL/GenBank/DDBJ whole genome shotgun (WGS) entry which is preliminary data.</text>
</comment>
<reference evidence="1" key="1">
    <citation type="submission" date="2020-09" db="EMBL/GenBank/DDBJ databases">
        <authorList>
            <person name="Kim M.K."/>
        </authorList>
    </citation>
    <scope>NUCLEOTIDE SEQUENCE</scope>
    <source>
        <strain evidence="1">BT702</strain>
    </source>
</reference>